<evidence type="ECO:0000259" key="2">
    <source>
        <dbReference type="Pfam" id="PF05970"/>
    </source>
</evidence>
<evidence type="ECO:0000259" key="3">
    <source>
        <dbReference type="Pfam" id="PF14214"/>
    </source>
</evidence>
<comment type="catalytic activity">
    <reaction evidence="1">
        <text>ATP + H2O = ADP + phosphate + H(+)</text>
        <dbReference type="Rhea" id="RHEA:13065"/>
        <dbReference type="ChEBI" id="CHEBI:15377"/>
        <dbReference type="ChEBI" id="CHEBI:15378"/>
        <dbReference type="ChEBI" id="CHEBI:30616"/>
        <dbReference type="ChEBI" id="CHEBI:43474"/>
        <dbReference type="ChEBI" id="CHEBI:456216"/>
        <dbReference type="EC" id="5.6.2.3"/>
    </reaction>
</comment>
<dbReference type="GO" id="GO:0005524">
    <property type="term" value="F:ATP binding"/>
    <property type="evidence" value="ECO:0007669"/>
    <property type="project" value="UniProtKB-KW"/>
</dbReference>
<proteinExistence type="inferred from homology"/>
<keyword evidence="1" id="KW-0347">Helicase</keyword>
<dbReference type="Proteomes" id="UP001150904">
    <property type="component" value="Unassembled WGS sequence"/>
</dbReference>
<keyword evidence="1" id="KW-0234">DNA repair</keyword>
<dbReference type="PANTHER" id="PTHR47642">
    <property type="entry name" value="ATP-DEPENDENT DNA HELICASE"/>
    <property type="match status" value="1"/>
</dbReference>
<dbReference type="PANTHER" id="PTHR47642:SF5">
    <property type="entry name" value="ATP-DEPENDENT DNA HELICASE"/>
    <property type="match status" value="1"/>
</dbReference>
<evidence type="ECO:0000256" key="1">
    <source>
        <dbReference type="RuleBase" id="RU363044"/>
    </source>
</evidence>
<dbReference type="InterPro" id="IPR025476">
    <property type="entry name" value="Helitron_helicase-like"/>
</dbReference>
<dbReference type="InterPro" id="IPR051055">
    <property type="entry name" value="PIF1_helicase"/>
</dbReference>
<reference evidence="4" key="1">
    <citation type="submission" date="2022-12" db="EMBL/GenBank/DDBJ databases">
        <authorList>
            <person name="Petersen C."/>
        </authorList>
    </citation>
    <scope>NUCLEOTIDE SEQUENCE</scope>
    <source>
        <strain evidence="4">IBT 15544</strain>
    </source>
</reference>
<keyword evidence="1" id="KW-0378">Hydrolase</keyword>
<dbReference type="AlphaFoldDB" id="A0A9W9N8I9"/>
<dbReference type="GO" id="GO:0043139">
    <property type="term" value="F:5'-3' DNA helicase activity"/>
    <property type="evidence" value="ECO:0007669"/>
    <property type="project" value="UniProtKB-EC"/>
</dbReference>
<dbReference type="Gene3D" id="3.40.50.300">
    <property type="entry name" value="P-loop containing nucleotide triphosphate hydrolases"/>
    <property type="match status" value="1"/>
</dbReference>
<feature type="domain" description="Helitron helicase-like" evidence="3">
    <location>
        <begin position="29"/>
        <end position="122"/>
    </location>
</feature>
<gene>
    <name evidence="4" type="ORF">N7498_001642</name>
</gene>
<name>A0A9W9N8I9_9EURO</name>
<dbReference type="RefSeq" id="XP_058311048.1">
    <property type="nucleotide sequence ID" value="XM_058448704.1"/>
</dbReference>
<dbReference type="EC" id="5.6.2.3" evidence="1"/>
<dbReference type="InterPro" id="IPR027417">
    <property type="entry name" value="P-loop_NTPase"/>
</dbReference>
<dbReference type="OrthoDB" id="4365599at2759"/>
<reference evidence="4" key="2">
    <citation type="journal article" date="2023" name="IMA Fungus">
        <title>Comparative genomic study of the Penicillium genus elucidates a diverse pangenome and 15 lateral gene transfer events.</title>
        <authorList>
            <person name="Petersen C."/>
            <person name="Sorensen T."/>
            <person name="Nielsen M.R."/>
            <person name="Sondergaard T.E."/>
            <person name="Sorensen J.L."/>
            <person name="Fitzpatrick D.A."/>
            <person name="Frisvad J.C."/>
            <person name="Nielsen K.L."/>
        </authorList>
    </citation>
    <scope>NUCLEOTIDE SEQUENCE</scope>
    <source>
        <strain evidence="4">IBT 15544</strain>
    </source>
</reference>
<dbReference type="GO" id="GO:0006281">
    <property type="term" value="P:DNA repair"/>
    <property type="evidence" value="ECO:0007669"/>
    <property type="project" value="UniProtKB-KW"/>
</dbReference>
<organism evidence="4 5">
    <name type="scientific">Penicillium cinerascens</name>
    <dbReference type="NCBI Taxonomy" id="70096"/>
    <lineage>
        <taxon>Eukaryota</taxon>
        <taxon>Fungi</taxon>
        <taxon>Dikarya</taxon>
        <taxon>Ascomycota</taxon>
        <taxon>Pezizomycotina</taxon>
        <taxon>Eurotiomycetes</taxon>
        <taxon>Eurotiomycetidae</taxon>
        <taxon>Eurotiales</taxon>
        <taxon>Aspergillaceae</taxon>
        <taxon>Penicillium</taxon>
    </lineage>
</organism>
<protein>
    <recommendedName>
        <fullName evidence="1">ATP-dependent DNA helicase</fullName>
        <ecNumber evidence="1">5.6.2.3</ecNumber>
    </recommendedName>
</protein>
<comment type="caution">
    <text evidence="4">The sequence shown here is derived from an EMBL/GenBank/DDBJ whole genome shotgun (WGS) entry which is preliminary data.</text>
</comment>
<dbReference type="GO" id="GO:0000723">
    <property type="term" value="P:telomere maintenance"/>
    <property type="evidence" value="ECO:0007669"/>
    <property type="project" value="InterPro"/>
</dbReference>
<evidence type="ECO:0000313" key="4">
    <source>
        <dbReference type="EMBL" id="KAJ5215235.1"/>
    </source>
</evidence>
<dbReference type="GO" id="GO:0016787">
    <property type="term" value="F:hydrolase activity"/>
    <property type="evidence" value="ECO:0007669"/>
    <property type="project" value="UniProtKB-KW"/>
</dbReference>
<dbReference type="SUPFAM" id="SSF52540">
    <property type="entry name" value="P-loop containing nucleoside triphosphate hydrolases"/>
    <property type="match status" value="1"/>
</dbReference>
<dbReference type="EMBL" id="JAPQKR010000005">
    <property type="protein sequence ID" value="KAJ5215235.1"/>
    <property type="molecule type" value="Genomic_DNA"/>
</dbReference>
<keyword evidence="1" id="KW-0227">DNA damage</keyword>
<dbReference type="InterPro" id="IPR010285">
    <property type="entry name" value="DNA_helicase_pif1-like_DEAD"/>
</dbReference>
<dbReference type="GO" id="GO:0006310">
    <property type="term" value="P:DNA recombination"/>
    <property type="evidence" value="ECO:0007669"/>
    <property type="project" value="UniProtKB-KW"/>
</dbReference>
<accession>A0A9W9N8I9</accession>
<keyword evidence="1" id="KW-0233">DNA recombination</keyword>
<sequence>MKSKTQQFPVPGSFVQKLRMRSEIRGLIVTINPSDLRSPLIIILASVEYSDDILSASSSAIRGATATSNPVAVASFFHSVCTAILDGLFASGRDRTGILGDVSNHYGVVETNSRGMLHLHAIMWLKGNLSFTNLRSRVLADAKFTTRVLHYLESVIIQSINKSSLVDPEVNLVPISPSASDPESDHDFHIRLADDSNLVARSKHFATYFKNRPTDRSKKICRFGMPREIVPSSKIDDLGNPAIASYLRSNHDISWLPTVSKSLALVYYITNYATKDDLIAKGALLKQAIKKAKATDPPTANNLRLRERNIDNFALRCFNSLAHDREVSSVQVASTLLHLPNYYTVDTKFAGDIAPVSLFDNYKWRGVDLATFSFFNHKKPFQDGDLSNITPHLPNFNLVDEDSMLQPILINASMPSDSLVRLDLENPTPDSLLRLIVKDIPLNTKQLLVVRKLLTKIMSWTKHPHDSSRRGQLLLYITGEGGTGKTQIPKAIEAALCIISRKHKIILTAPTGAAADNLGGNTYHTSLSINLSYKATISTRVRRLWARKTILVIDEISMVDLKMLSVINNQCKVARSLPRSSPDLFGGLLVVILIGDFFQFPPVRGPPL</sequence>
<keyword evidence="1" id="KW-0067">ATP-binding</keyword>
<evidence type="ECO:0000313" key="5">
    <source>
        <dbReference type="Proteomes" id="UP001150904"/>
    </source>
</evidence>
<comment type="similarity">
    <text evidence="1">Belongs to the helicase family.</text>
</comment>
<dbReference type="Pfam" id="PF05970">
    <property type="entry name" value="PIF1"/>
    <property type="match status" value="1"/>
</dbReference>
<feature type="domain" description="DNA helicase Pif1-like DEAD-box helicase" evidence="2">
    <location>
        <begin position="474"/>
        <end position="603"/>
    </location>
</feature>
<comment type="cofactor">
    <cofactor evidence="1">
        <name>Mg(2+)</name>
        <dbReference type="ChEBI" id="CHEBI:18420"/>
    </cofactor>
</comment>
<dbReference type="Pfam" id="PF14214">
    <property type="entry name" value="Helitron_like_N"/>
    <property type="match status" value="1"/>
</dbReference>
<keyword evidence="1" id="KW-0547">Nucleotide-binding</keyword>
<keyword evidence="5" id="KW-1185">Reference proteome</keyword>
<dbReference type="GeneID" id="83176005"/>